<dbReference type="PANTHER" id="PTHR47816:SF4">
    <property type="entry name" value="RIBOSOMAL RNA SMALL SUBUNIT METHYLTRANSFERASE C"/>
    <property type="match status" value="1"/>
</dbReference>
<proteinExistence type="predicted"/>
<gene>
    <name evidence="5" type="ORF">EW093_05760</name>
</gene>
<evidence type="ECO:0000313" key="6">
    <source>
        <dbReference type="Proteomes" id="UP000323824"/>
    </source>
</evidence>
<evidence type="ECO:0000259" key="4">
    <source>
        <dbReference type="Pfam" id="PF05175"/>
    </source>
</evidence>
<dbReference type="KEGG" id="sper:EW093_05760"/>
<dbReference type="InterPro" id="IPR029063">
    <property type="entry name" value="SAM-dependent_MTases_sf"/>
</dbReference>
<organism evidence="5 6">
    <name type="scientific">Thiospirochaeta perfilievii</name>
    <dbReference type="NCBI Taxonomy" id="252967"/>
    <lineage>
        <taxon>Bacteria</taxon>
        <taxon>Pseudomonadati</taxon>
        <taxon>Spirochaetota</taxon>
        <taxon>Spirochaetia</taxon>
        <taxon>Spirochaetales</taxon>
        <taxon>Spirochaetaceae</taxon>
        <taxon>Thiospirochaeta</taxon>
    </lineage>
</organism>
<dbReference type="CDD" id="cd02440">
    <property type="entry name" value="AdoMet_MTases"/>
    <property type="match status" value="1"/>
</dbReference>
<dbReference type="AlphaFoldDB" id="A0A5C1QAZ6"/>
<evidence type="ECO:0000256" key="3">
    <source>
        <dbReference type="ARBA" id="ARBA00022691"/>
    </source>
</evidence>
<reference evidence="5 6" key="2">
    <citation type="submission" date="2019-09" db="EMBL/GenBank/DDBJ databases">
        <title>Complete Genome Sequence and Methylome Analysis of free living Spirochaetas.</title>
        <authorList>
            <person name="Leshcheva N."/>
            <person name="Mikheeva N."/>
        </authorList>
    </citation>
    <scope>NUCLEOTIDE SEQUENCE [LARGE SCALE GENOMIC DNA]</scope>
    <source>
        <strain evidence="5 6">P</strain>
    </source>
</reference>
<evidence type="ECO:0000256" key="1">
    <source>
        <dbReference type="ARBA" id="ARBA00022603"/>
    </source>
</evidence>
<feature type="domain" description="Methyltransferase small" evidence="4">
    <location>
        <begin position="21"/>
        <end position="190"/>
    </location>
</feature>
<keyword evidence="3" id="KW-0949">S-adenosyl-L-methionine</keyword>
<dbReference type="InterPro" id="IPR046977">
    <property type="entry name" value="RsmC/RlmG"/>
</dbReference>
<dbReference type="GO" id="GO:0008757">
    <property type="term" value="F:S-adenosylmethionine-dependent methyltransferase activity"/>
    <property type="evidence" value="ECO:0007669"/>
    <property type="project" value="InterPro"/>
</dbReference>
<dbReference type="SUPFAM" id="SSF53335">
    <property type="entry name" value="S-adenosyl-L-methionine-dependent methyltransferases"/>
    <property type="match status" value="1"/>
</dbReference>
<dbReference type="Pfam" id="PF05175">
    <property type="entry name" value="MTS"/>
    <property type="match status" value="1"/>
</dbReference>
<dbReference type="RefSeq" id="WP_149567478.1">
    <property type="nucleotide sequence ID" value="NZ_CP035807.1"/>
</dbReference>
<keyword evidence="6" id="KW-1185">Reference proteome</keyword>
<dbReference type="PANTHER" id="PTHR47816">
    <property type="entry name" value="RIBOSOMAL RNA SMALL SUBUNIT METHYLTRANSFERASE C"/>
    <property type="match status" value="1"/>
</dbReference>
<evidence type="ECO:0000313" key="5">
    <source>
        <dbReference type="EMBL" id="QEN04230.1"/>
    </source>
</evidence>
<evidence type="ECO:0000256" key="2">
    <source>
        <dbReference type="ARBA" id="ARBA00022679"/>
    </source>
</evidence>
<protein>
    <submittedName>
        <fullName evidence="5">Methyltransferase domain-containing protein</fullName>
    </submittedName>
</protein>
<accession>A0A5C1QAZ6</accession>
<dbReference type="Proteomes" id="UP000323824">
    <property type="component" value="Chromosome"/>
</dbReference>
<dbReference type="OrthoDB" id="29650at2"/>
<keyword evidence="2 5" id="KW-0808">Transferase</keyword>
<reference evidence="5 6" key="1">
    <citation type="submission" date="2019-02" db="EMBL/GenBank/DDBJ databases">
        <authorList>
            <person name="Fomenkov A."/>
            <person name="Dubinina G."/>
            <person name="Grabovich M."/>
            <person name="Vincze T."/>
            <person name="Roberts R.J."/>
        </authorList>
    </citation>
    <scope>NUCLEOTIDE SEQUENCE [LARGE SCALE GENOMIC DNA]</scope>
    <source>
        <strain evidence="5 6">P</strain>
    </source>
</reference>
<keyword evidence="1 5" id="KW-0489">Methyltransferase</keyword>
<dbReference type="EMBL" id="CP035807">
    <property type="protein sequence ID" value="QEN04230.1"/>
    <property type="molecule type" value="Genomic_DNA"/>
</dbReference>
<dbReference type="InterPro" id="IPR007848">
    <property type="entry name" value="Small_mtfrase_dom"/>
</dbReference>
<dbReference type="Gene3D" id="3.40.50.150">
    <property type="entry name" value="Vaccinia Virus protein VP39"/>
    <property type="match status" value="1"/>
</dbReference>
<dbReference type="GO" id="GO:0032259">
    <property type="term" value="P:methylation"/>
    <property type="evidence" value="ECO:0007669"/>
    <property type="project" value="UniProtKB-KW"/>
</dbReference>
<sequence>MKHNDYINKKVELNYNKSKLNFNLSQALFSSFSIDAGTSMLLKTVVKETDEESISSIYDIGCGVGVIGIALQKSFPNIKEAVLQDRDSLAVEFSKNNGELNGLSSIEYSTDLALLGVENRKFDLILSNIPAKAGEKVLINFLSRSGSFLNENGKCCVVIVASLANFAESTLKNAGCEILFKEYNKQYTVLHYRGYSNEYSEDFSSYIRNTETFDFDDHQYKMDTVYNVPDFDSLSFQTTLSMAMLSSYRIKGKALFVNPGQGHIPVYLSIKHGNDIGKIVVAGRDVLKNKITTHNLEKNRNKIDTESINIPYIDSLLEIEEESSFDFLGVEIEPVPGANWYSMIKETAKSVLKSGGLLFITGKSSPMHQLLKETKGFSPVEDKKFRGFRAVLLKKN</sequence>
<name>A0A5C1QAZ6_9SPIO</name>